<dbReference type="GO" id="GO:0004672">
    <property type="term" value="F:protein kinase activity"/>
    <property type="evidence" value="ECO:0007669"/>
    <property type="project" value="InterPro"/>
</dbReference>
<reference evidence="2 3" key="1">
    <citation type="submission" date="2014-06" db="EMBL/GenBank/DDBJ databases">
        <title>Evolutionary Origins and Diversification of the Mycorrhizal Mutualists.</title>
        <authorList>
            <consortium name="DOE Joint Genome Institute"/>
            <consortium name="Mycorrhizal Genomics Consortium"/>
            <person name="Kohler A."/>
            <person name="Kuo A."/>
            <person name="Nagy L.G."/>
            <person name="Floudas D."/>
            <person name="Copeland A."/>
            <person name="Barry K.W."/>
            <person name="Cichocki N."/>
            <person name="Veneault-Fourrey C."/>
            <person name="LaButti K."/>
            <person name="Lindquist E.A."/>
            <person name="Lipzen A."/>
            <person name="Lundell T."/>
            <person name="Morin E."/>
            <person name="Murat C."/>
            <person name="Riley R."/>
            <person name="Ohm R."/>
            <person name="Sun H."/>
            <person name="Tunlid A."/>
            <person name="Henrissat B."/>
            <person name="Grigoriev I.V."/>
            <person name="Hibbett D.S."/>
            <person name="Martin F."/>
        </authorList>
    </citation>
    <scope>NUCLEOTIDE SEQUENCE [LARGE SCALE GENOMIC DNA]</scope>
    <source>
        <strain evidence="2 3">SS14</strain>
    </source>
</reference>
<dbReference type="SMART" id="SM00220">
    <property type="entry name" value="S_TKc"/>
    <property type="match status" value="1"/>
</dbReference>
<dbReference type="InterPro" id="IPR000719">
    <property type="entry name" value="Prot_kinase_dom"/>
</dbReference>
<dbReference type="InterPro" id="IPR011009">
    <property type="entry name" value="Kinase-like_dom_sf"/>
</dbReference>
<dbReference type="SUPFAM" id="SSF56112">
    <property type="entry name" value="Protein kinase-like (PK-like)"/>
    <property type="match status" value="1"/>
</dbReference>
<dbReference type="EMBL" id="KN837338">
    <property type="protein sequence ID" value="KIJ27330.1"/>
    <property type="molecule type" value="Genomic_DNA"/>
</dbReference>
<dbReference type="PROSITE" id="PS50011">
    <property type="entry name" value="PROTEIN_KINASE_DOM"/>
    <property type="match status" value="1"/>
</dbReference>
<protein>
    <recommendedName>
        <fullName evidence="1">Protein kinase domain-containing protein</fullName>
    </recommendedName>
</protein>
<dbReference type="AlphaFoldDB" id="A0A0C9UPN3"/>
<dbReference type="OrthoDB" id="5987198at2759"/>
<dbReference type="Gene3D" id="1.10.510.10">
    <property type="entry name" value="Transferase(Phosphotransferase) domain 1"/>
    <property type="match status" value="1"/>
</dbReference>
<feature type="domain" description="Protein kinase" evidence="1">
    <location>
        <begin position="42"/>
        <end position="357"/>
    </location>
</feature>
<organism evidence="2 3">
    <name type="scientific">Sphaerobolus stellatus (strain SS14)</name>
    <dbReference type="NCBI Taxonomy" id="990650"/>
    <lineage>
        <taxon>Eukaryota</taxon>
        <taxon>Fungi</taxon>
        <taxon>Dikarya</taxon>
        <taxon>Basidiomycota</taxon>
        <taxon>Agaricomycotina</taxon>
        <taxon>Agaricomycetes</taxon>
        <taxon>Phallomycetidae</taxon>
        <taxon>Geastrales</taxon>
        <taxon>Sphaerobolaceae</taxon>
        <taxon>Sphaerobolus</taxon>
    </lineage>
</organism>
<dbReference type="HOGENOM" id="CLU_044121_2_1_1"/>
<dbReference type="GO" id="GO:0005524">
    <property type="term" value="F:ATP binding"/>
    <property type="evidence" value="ECO:0007669"/>
    <property type="project" value="InterPro"/>
</dbReference>
<dbReference type="Proteomes" id="UP000054279">
    <property type="component" value="Unassembled WGS sequence"/>
</dbReference>
<proteinExistence type="predicted"/>
<keyword evidence="3" id="KW-1185">Reference proteome</keyword>
<dbReference type="PANTHER" id="PTHR24362">
    <property type="entry name" value="SERINE/THREONINE-PROTEIN KINASE NEK"/>
    <property type="match status" value="1"/>
</dbReference>
<evidence type="ECO:0000313" key="3">
    <source>
        <dbReference type="Proteomes" id="UP000054279"/>
    </source>
</evidence>
<name>A0A0C9UPN3_SPHS4</name>
<gene>
    <name evidence="2" type="ORF">M422DRAFT_784939</name>
</gene>
<accession>A0A0C9UPN3</accession>
<dbReference type="PANTHER" id="PTHR24362:SF309">
    <property type="entry name" value="PROTEIN KINASE DOMAIN-CONTAINING PROTEIN"/>
    <property type="match status" value="1"/>
</dbReference>
<evidence type="ECO:0000259" key="1">
    <source>
        <dbReference type="PROSITE" id="PS50011"/>
    </source>
</evidence>
<evidence type="ECO:0000313" key="2">
    <source>
        <dbReference type="EMBL" id="KIJ27330.1"/>
    </source>
</evidence>
<sequence>MRWPDFEKLLTQDEEFWRDHQEFLEQRGYLLRPRYCLDWIRSWKGTGIYPGNFEDSLYNPRAHIIDAIRIADNSKVILKLVKTTREEIPIARYLSSPSLRSDNRNRAVHILDFIPLPKTDEKAFLVMPLHRHFNNPPFSFVSEILEALRQLLQGLEFMHEHNIAHRDACWYNIVMDSSGLIPEGFNYASPWRHDNLIPILFHGRNRKAVAPVQYYFIDFGLSMKFDDIDHRAYVKGRVGQNKTVPEFLKDIPYDPFKLDIYQFGAVITRLIAWYFDLEFLQPLALSMMQQDFEQRPTPSEALKHFEAIVSSLRPEKLDRRVVLFDDSFKARFTYAMRRMRRRLLRCMISPRNNLRRT</sequence>